<organism evidence="1 2">
    <name type="scientific">Motilibacter deserti</name>
    <dbReference type="NCBI Taxonomy" id="2714956"/>
    <lineage>
        <taxon>Bacteria</taxon>
        <taxon>Bacillati</taxon>
        <taxon>Actinomycetota</taxon>
        <taxon>Actinomycetes</taxon>
        <taxon>Motilibacterales</taxon>
        <taxon>Motilibacteraceae</taxon>
        <taxon>Motilibacter</taxon>
    </lineage>
</organism>
<keyword evidence="2" id="KW-1185">Reference proteome</keyword>
<accession>A0ABX0GSZ5</accession>
<protein>
    <submittedName>
        <fullName evidence="1">Uncharacterized protein</fullName>
    </submittedName>
</protein>
<proteinExistence type="predicted"/>
<gene>
    <name evidence="1" type="ORF">G9H71_05505</name>
</gene>
<dbReference type="Proteomes" id="UP000800981">
    <property type="component" value="Unassembled WGS sequence"/>
</dbReference>
<sequence>MKWNLGRKRLKLQAHGPREKLLAEAKRVDSAYEQGLWTGSVVNKFGSHGKRYEATVWYTDRDGPGTYSVEIVQRRDGQQNRVVLRKDGLFPLHKALDVVDKEIERQANASDVELRLRKQREAAQQRSRAVEERLRRR</sequence>
<comment type="caution">
    <text evidence="1">The sequence shown here is derived from an EMBL/GenBank/DDBJ whole genome shotgun (WGS) entry which is preliminary data.</text>
</comment>
<dbReference type="EMBL" id="JAANNP010000002">
    <property type="protein sequence ID" value="NHC13236.1"/>
    <property type="molecule type" value="Genomic_DNA"/>
</dbReference>
<name>A0ABX0GSZ5_9ACTN</name>
<dbReference type="RefSeq" id="WP_166279346.1">
    <property type="nucleotide sequence ID" value="NZ_JAANNP010000002.1"/>
</dbReference>
<evidence type="ECO:0000313" key="2">
    <source>
        <dbReference type="Proteomes" id="UP000800981"/>
    </source>
</evidence>
<reference evidence="1 2" key="1">
    <citation type="submission" date="2020-03" db="EMBL/GenBank/DDBJ databases">
        <title>Two novel Motilibacter sp.</title>
        <authorList>
            <person name="Liu S."/>
        </authorList>
    </citation>
    <scope>NUCLEOTIDE SEQUENCE [LARGE SCALE GENOMIC DNA]</scope>
    <source>
        <strain evidence="1 2">E257</strain>
    </source>
</reference>
<evidence type="ECO:0000313" key="1">
    <source>
        <dbReference type="EMBL" id="NHC13236.1"/>
    </source>
</evidence>